<evidence type="ECO:0000313" key="1">
    <source>
        <dbReference type="EMBL" id="KRY26331.1"/>
    </source>
</evidence>
<keyword evidence="2" id="KW-1185">Reference proteome</keyword>
<reference evidence="1 2" key="1">
    <citation type="submission" date="2015-01" db="EMBL/GenBank/DDBJ databases">
        <title>Evolution of Trichinella species and genotypes.</title>
        <authorList>
            <person name="Korhonen P.K."/>
            <person name="Edoardo P."/>
            <person name="Giuseppe L.R."/>
            <person name="Gasser R.B."/>
        </authorList>
    </citation>
    <scope>NUCLEOTIDE SEQUENCE [LARGE SCALE GENOMIC DNA]</scope>
    <source>
        <strain evidence="1">ISS120</strain>
    </source>
</reference>
<organism evidence="1 2">
    <name type="scientific">Trichinella britovi</name>
    <name type="common">Parasitic roundworm</name>
    <dbReference type="NCBI Taxonomy" id="45882"/>
    <lineage>
        <taxon>Eukaryota</taxon>
        <taxon>Metazoa</taxon>
        <taxon>Ecdysozoa</taxon>
        <taxon>Nematoda</taxon>
        <taxon>Enoplea</taxon>
        <taxon>Dorylaimia</taxon>
        <taxon>Trichinellida</taxon>
        <taxon>Trichinellidae</taxon>
        <taxon>Trichinella</taxon>
    </lineage>
</organism>
<gene>
    <name evidence="1" type="ORF">T03_10984</name>
</gene>
<evidence type="ECO:0000313" key="2">
    <source>
        <dbReference type="Proteomes" id="UP000054653"/>
    </source>
</evidence>
<comment type="caution">
    <text evidence="1">The sequence shown here is derived from an EMBL/GenBank/DDBJ whole genome shotgun (WGS) entry which is preliminary data.</text>
</comment>
<sequence>MLQERASSQNDSCDRLTCEFLSALTVQNKETLPISAMGYNKESRPGVNLETTKKADS</sequence>
<dbReference type="Proteomes" id="UP000054653">
    <property type="component" value="Unassembled WGS sequence"/>
</dbReference>
<dbReference type="AlphaFoldDB" id="A0A0V1ANC3"/>
<accession>A0A0V1ANC3</accession>
<dbReference type="EMBL" id="JYDI01001860">
    <property type="protein sequence ID" value="KRY26331.1"/>
    <property type="molecule type" value="Genomic_DNA"/>
</dbReference>
<protein>
    <submittedName>
        <fullName evidence="1">Uncharacterized protein</fullName>
    </submittedName>
</protein>
<proteinExistence type="predicted"/>
<name>A0A0V1ANC3_TRIBR</name>